<dbReference type="Proteomes" id="UP001359559">
    <property type="component" value="Unassembled WGS sequence"/>
</dbReference>
<dbReference type="EMBL" id="JAYKXN010000006">
    <property type="protein sequence ID" value="KAK7279486.1"/>
    <property type="molecule type" value="Genomic_DNA"/>
</dbReference>
<dbReference type="AlphaFoldDB" id="A0AAN9FQV3"/>
<protein>
    <submittedName>
        <fullName evidence="2">Uncharacterized protein</fullName>
    </submittedName>
</protein>
<comment type="caution">
    <text evidence="2">The sequence shown here is derived from an EMBL/GenBank/DDBJ whole genome shotgun (WGS) entry which is preliminary data.</text>
</comment>
<name>A0AAN9FQV3_CLITE</name>
<dbReference type="InterPro" id="IPR003676">
    <property type="entry name" value="SAUR_fam"/>
</dbReference>
<dbReference type="GO" id="GO:0009733">
    <property type="term" value="P:response to auxin"/>
    <property type="evidence" value="ECO:0007669"/>
    <property type="project" value="InterPro"/>
</dbReference>
<reference evidence="2 3" key="1">
    <citation type="submission" date="2024-01" db="EMBL/GenBank/DDBJ databases">
        <title>The genomes of 5 underutilized Papilionoideae crops provide insights into root nodulation and disease resistance.</title>
        <authorList>
            <person name="Yuan L."/>
        </authorList>
    </citation>
    <scope>NUCLEOTIDE SEQUENCE [LARGE SCALE GENOMIC DNA]</scope>
    <source>
        <strain evidence="2">LY-2023</strain>
        <tissue evidence="2">Leaf</tissue>
    </source>
</reference>
<evidence type="ECO:0000313" key="2">
    <source>
        <dbReference type="EMBL" id="KAK7279486.1"/>
    </source>
</evidence>
<organism evidence="2 3">
    <name type="scientific">Clitoria ternatea</name>
    <name type="common">Butterfly pea</name>
    <dbReference type="NCBI Taxonomy" id="43366"/>
    <lineage>
        <taxon>Eukaryota</taxon>
        <taxon>Viridiplantae</taxon>
        <taxon>Streptophyta</taxon>
        <taxon>Embryophyta</taxon>
        <taxon>Tracheophyta</taxon>
        <taxon>Spermatophyta</taxon>
        <taxon>Magnoliopsida</taxon>
        <taxon>eudicotyledons</taxon>
        <taxon>Gunneridae</taxon>
        <taxon>Pentapetalae</taxon>
        <taxon>rosids</taxon>
        <taxon>fabids</taxon>
        <taxon>Fabales</taxon>
        <taxon>Fabaceae</taxon>
        <taxon>Papilionoideae</taxon>
        <taxon>50 kb inversion clade</taxon>
        <taxon>NPAAA clade</taxon>
        <taxon>indigoferoid/millettioid clade</taxon>
        <taxon>Phaseoleae</taxon>
        <taxon>Clitoria</taxon>
    </lineage>
</organism>
<comment type="similarity">
    <text evidence="1">Belongs to the ARG7 family.</text>
</comment>
<gene>
    <name evidence="2" type="ORF">RJT34_24539</name>
</gene>
<accession>A0AAN9FQV3</accession>
<evidence type="ECO:0000313" key="3">
    <source>
        <dbReference type="Proteomes" id="UP001359559"/>
    </source>
</evidence>
<sequence>MACMWRKNNACSGSGKKPPADVPRGHLAVTVGEAKRRFVIRADYLNHPLLQQLLDQAYEGYGFNESGPLAIPCDEFLFENIIQSLRGGTHTRRSSTHVPSKKLDLSLTNKDSVPLLRGFDSKRRSSN</sequence>
<dbReference type="PANTHER" id="PTHR31374:SF269">
    <property type="entry name" value="AUXIN RESPONSIVE SAUR PROTEIN"/>
    <property type="match status" value="1"/>
</dbReference>
<evidence type="ECO:0000256" key="1">
    <source>
        <dbReference type="ARBA" id="ARBA00006974"/>
    </source>
</evidence>
<keyword evidence="3" id="KW-1185">Reference proteome</keyword>
<dbReference type="PANTHER" id="PTHR31374">
    <property type="entry name" value="AUXIN-INDUCED PROTEIN-LIKE-RELATED"/>
    <property type="match status" value="1"/>
</dbReference>
<proteinExistence type="inferred from homology"/>
<dbReference type="Pfam" id="PF02519">
    <property type="entry name" value="Auxin_inducible"/>
    <property type="match status" value="1"/>
</dbReference>